<comment type="caution">
    <text evidence="2">The sequence shown here is derived from an EMBL/GenBank/DDBJ whole genome shotgun (WGS) entry which is preliminary data.</text>
</comment>
<dbReference type="AlphaFoldDB" id="A0A7V7QIK6"/>
<name>A0A7V7QIK6_9FIRM</name>
<keyword evidence="1" id="KW-0732">Signal</keyword>
<dbReference type="EMBL" id="WAGX01000007">
    <property type="protein sequence ID" value="KAB1435924.1"/>
    <property type="molecule type" value="Genomic_DNA"/>
</dbReference>
<proteinExistence type="predicted"/>
<organism evidence="2 3">
    <name type="scientific">Candidatus Galacturonatibacter soehngenii</name>
    <dbReference type="NCBI Taxonomy" id="2307010"/>
    <lineage>
        <taxon>Bacteria</taxon>
        <taxon>Bacillati</taxon>
        <taxon>Bacillota</taxon>
        <taxon>Clostridia</taxon>
        <taxon>Lachnospirales</taxon>
        <taxon>Lachnospiraceae</taxon>
        <taxon>Candidatus Galacturonatibacter</taxon>
    </lineage>
</organism>
<reference evidence="2 3" key="2">
    <citation type="submission" date="2020-02" db="EMBL/GenBank/DDBJ databases">
        <title>Candidatus Galacturonibacter soehngenii shows hetero-acetogenic catabolism of galacturonic acid but lacks a canonical carbon monoxide dehydrogenase/acetyl-CoA synthase complex.</title>
        <authorList>
            <person name="Diender M."/>
            <person name="Stouten G.R."/>
            <person name="Petersen J.F."/>
            <person name="Nielsen P.H."/>
            <person name="Dueholm M.S."/>
            <person name="Pronk J.T."/>
            <person name="Van Loosdrecht M.C.M."/>
        </authorList>
    </citation>
    <scope>NUCLEOTIDE SEQUENCE [LARGE SCALE GENOMIC DNA]</scope>
    <source>
        <strain evidence="2">GalUA</strain>
    </source>
</reference>
<gene>
    <name evidence="2" type="ORF">F7O84_16240</name>
</gene>
<evidence type="ECO:0000313" key="3">
    <source>
        <dbReference type="Proteomes" id="UP000461768"/>
    </source>
</evidence>
<keyword evidence="3" id="KW-1185">Reference proteome</keyword>
<dbReference type="OrthoDB" id="1912982at2"/>
<protein>
    <submittedName>
        <fullName evidence="2">Uncharacterized protein</fullName>
    </submittedName>
</protein>
<feature type="signal peptide" evidence="1">
    <location>
        <begin position="1"/>
        <end position="27"/>
    </location>
</feature>
<dbReference type="Proteomes" id="UP000461768">
    <property type="component" value="Unassembled WGS sequence"/>
</dbReference>
<dbReference type="RefSeq" id="WP_151147679.1">
    <property type="nucleotide sequence ID" value="NZ_WAGX01000007.1"/>
</dbReference>
<feature type="chain" id="PRO_5030927037" evidence="1">
    <location>
        <begin position="28"/>
        <end position="94"/>
    </location>
</feature>
<accession>A0A7V7QIK6</accession>
<evidence type="ECO:0000256" key="1">
    <source>
        <dbReference type="SAM" id="SignalP"/>
    </source>
</evidence>
<reference evidence="2 3" key="1">
    <citation type="submission" date="2019-09" db="EMBL/GenBank/DDBJ databases">
        <authorList>
            <person name="Valk L.C."/>
        </authorList>
    </citation>
    <scope>NUCLEOTIDE SEQUENCE [LARGE SCALE GENOMIC DNA]</scope>
    <source>
        <strain evidence="2">GalUA</strain>
    </source>
</reference>
<evidence type="ECO:0000313" key="2">
    <source>
        <dbReference type="EMBL" id="KAB1435924.1"/>
    </source>
</evidence>
<sequence length="94" mass="10893">MKKSSKGNIFLVGFICITLSFSFDVSAQSTPERALNSTIKEGFLIFPNDGIDTDNKIYPHAAIIGWRYKSVDGQMYRRQYNYSREKWIGEWELC</sequence>